<dbReference type="Gene3D" id="3.90.1170.20">
    <property type="entry name" value="Quinolinate phosphoribosyl transferase, N-terminal domain"/>
    <property type="match status" value="1"/>
</dbReference>
<dbReference type="GO" id="GO:0034213">
    <property type="term" value="P:quinolinate catabolic process"/>
    <property type="evidence" value="ECO:0007669"/>
    <property type="project" value="TreeGrafter"/>
</dbReference>
<dbReference type="GO" id="GO:0009435">
    <property type="term" value="P:NAD+ biosynthetic process"/>
    <property type="evidence" value="ECO:0007669"/>
    <property type="project" value="UniProtKB-UniPathway"/>
</dbReference>
<evidence type="ECO:0000256" key="5">
    <source>
        <dbReference type="ARBA" id="ARBA00022642"/>
    </source>
</evidence>
<evidence type="ECO:0000313" key="13">
    <source>
        <dbReference type="Proteomes" id="UP000570823"/>
    </source>
</evidence>
<dbReference type="InterPro" id="IPR022412">
    <property type="entry name" value="Quinolinate_PRibosylTrfase_N"/>
</dbReference>
<evidence type="ECO:0000256" key="2">
    <source>
        <dbReference type="ARBA" id="ARBA00004893"/>
    </source>
</evidence>
<evidence type="ECO:0000256" key="1">
    <source>
        <dbReference type="ARBA" id="ARBA00003237"/>
    </source>
</evidence>
<evidence type="ECO:0000259" key="11">
    <source>
        <dbReference type="Pfam" id="PF02749"/>
    </source>
</evidence>
<dbReference type="PIRSF" id="PIRSF006250">
    <property type="entry name" value="NadC_ModD"/>
    <property type="match status" value="1"/>
</dbReference>
<keyword evidence="13" id="KW-1185">Reference proteome</keyword>
<dbReference type="Gene3D" id="3.20.20.70">
    <property type="entry name" value="Aldolase class I"/>
    <property type="match status" value="1"/>
</dbReference>
<dbReference type="Pfam" id="PF02749">
    <property type="entry name" value="QRPTase_N"/>
    <property type="match status" value="1"/>
</dbReference>
<name>A0A7K4HMW8_9EURY</name>
<keyword evidence="5 9" id="KW-0662">Pyridine nucleotide biosynthesis</keyword>
<dbReference type="Proteomes" id="UP000570823">
    <property type="component" value="Unassembled WGS sequence"/>
</dbReference>
<dbReference type="AlphaFoldDB" id="A0A7K4HMW8"/>
<evidence type="ECO:0000256" key="8">
    <source>
        <dbReference type="ARBA" id="ARBA00047445"/>
    </source>
</evidence>
<evidence type="ECO:0000256" key="3">
    <source>
        <dbReference type="ARBA" id="ARBA00009400"/>
    </source>
</evidence>
<feature type="domain" description="Quinolinate phosphoribosyl transferase N-terminal" evidence="11">
    <location>
        <begin position="19"/>
        <end position="102"/>
    </location>
</feature>
<feature type="domain" description="Quinolinate phosphoribosyl transferase C-terminal" evidence="10">
    <location>
        <begin position="104"/>
        <end position="274"/>
    </location>
</feature>
<gene>
    <name evidence="12" type="ORF">HWN36_02845</name>
</gene>
<dbReference type="SUPFAM" id="SSF54675">
    <property type="entry name" value="Nicotinate/Quinolinate PRTase N-terminal domain-like"/>
    <property type="match status" value="1"/>
</dbReference>
<dbReference type="InterPro" id="IPR004393">
    <property type="entry name" value="NadC"/>
</dbReference>
<evidence type="ECO:0000256" key="9">
    <source>
        <dbReference type="PIRNR" id="PIRNR006250"/>
    </source>
</evidence>
<comment type="pathway">
    <text evidence="2 9">Cofactor biosynthesis; NAD(+) biosynthesis; nicotinate D-ribonucleotide from quinolinate: step 1/1.</text>
</comment>
<proteinExistence type="inferred from homology"/>
<dbReference type="InterPro" id="IPR037128">
    <property type="entry name" value="Quinolinate_PRibosylTase_N_sf"/>
</dbReference>
<keyword evidence="6 9" id="KW-0328">Glycosyltransferase</keyword>
<dbReference type="Pfam" id="PF01729">
    <property type="entry name" value="QRPTase_C"/>
    <property type="match status" value="1"/>
</dbReference>
<dbReference type="NCBIfam" id="TIGR00078">
    <property type="entry name" value="nadC"/>
    <property type="match status" value="1"/>
</dbReference>
<comment type="catalytic activity">
    <reaction evidence="8 9">
        <text>nicotinate beta-D-ribonucleotide + CO2 + diphosphate = quinolinate + 5-phospho-alpha-D-ribose 1-diphosphate + 2 H(+)</text>
        <dbReference type="Rhea" id="RHEA:12733"/>
        <dbReference type="ChEBI" id="CHEBI:15378"/>
        <dbReference type="ChEBI" id="CHEBI:16526"/>
        <dbReference type="ChEBI" id="CHEBI:29959"/>
        <dbReference type="ChEBI" id="CHEBI:33019"/>
        <dbReference type="ChEBI" id="CHEBI:57502"/>
        <dbReference type="ChEBI" id="CHEBI:58017"/>
        <dbReference type="EC" id="2.4.2.19"/>
    </reaction>
</comment>
<organism evidence="12 13">
    <name type="scientific">Methanofollis tationis</name>
    <dbReference type="NCBI Taxonomy" id="81417"/>
    <lineage>
        <taxon>Archaea</taxon>
        <taxon>Methanobacteriati</taxon>
        <taxon>Methanobacteriota</taxon>
        <taxon>Stenosarchaea group</taxon>
        <taxon>Methanomicrobia</taxon>
        <taxon>Methanomicrobiales</taxon>
        <taxon>Methanomicrobiaceae</taxon>
        <taxon>Methanofollis</taxon>
    </lineage>
</organism>
<comment type="subunit">
    <text evidence="4 9">Hexamer formed by 3 homodimers.</text>
</comment>
<dbReference type="EMBL" id="JABXWR010000001">
    <property type="protein sequence ID" value="NVO66270.1"/>
    <property type="molecule type" value="Genomic_DNA"/>
</dbReference>
<dbReference type="GO" id="GO:0005737">
    <property type="term" value="C:cytoplasm"/>
    <property type="evidence" value="ECO:0007669"/>
    <property type="project" value="TreeGrafter"/>
</dbReference>
<dbReference type="SUPFAM" id="SSF51690">
    <property type="entry name" value="Nicotinate/Quinolinate PRTase C-terminal domain-like"/>
    <property type="match status" value="1"/>
</dbReference>
<sequence>MIDRDQLIGFLHEDAPYGDITSEALVPADLQTRAAIRAKEPCVIAGLEEAAFLFTHLGVAAVAAVEDGAAIPAGTVVMTVEGPARAVLRAERPALNLIGRMSGIATATRAAAESARAANPAARVAPTRKTAPGLRALDKKAAMIGGGEPHRFSLSDMFLIKDNHLALVGIEEAVRRAKAYSRYHKIEVEAESADDAVLAARTGADLVLLDNMTPAGVARAVDALRAAGLRDRIMIEVSGRVTAETVAAYAGAGADIISMGALTHTVRNIDIGLDIT</sequence>
<dbReference type="GO" id="GO:0004514">
    <property type="term" value="F:nicotinate-nucleotide diphosphorylase (carboxylating) activity"/>
    <property type="evidence" value="ECO:0007669"/>
    <property type="project" value="UniProtKB-EC"/>
</dbReference>
<keyword evidence="7 9" id="KW-0808">Transferase</keyword>
<dbReference type="CDD" id="cd01572">
    <property type="entry name" value="QPRTase"/>
    <property type="match status" value="1"/>
</dbReference>
<dbReference type="EC" id="2.4.2.19" evidence="9"/>
<dbReference type="PANTHER" id="PTHR32179">
    <property type="entry name" value="NICOTINATE-NUCLEOTIDE PYROPHOSPHORYLASE [CARBOXYLATING]"/>
    <property type="match status" value="1"/>
</dbReference>
<evidence type="ECO:0000256" key="6">
    <source>
        <dbReference type="ARBA" id="ARBA00022676"/>
    </source>
</evidence>
<dbReference type="InterPro" id="IPR036068">
    <property type="entry name" value="Nicotinate_pribotase-like_C"/>
</dbReference>
<dbReference type="FunFam" id="3.20.20.70:FF:000030">
    <property type="entry name" value="Nicotinate-nucleotide pyrophosphorylase, carboxylating"/>
    <property type="match status" value="1"/>
</dbReference>
<evidence type="ECO:0000256" key="7">
    <source>
        <dbReference type="ARBA" id="ARBA00022679"/>
    </source>
</evidence>
<evidence type="ECO:0000256" key="4">
    <source>
        <dbReference type="ARBA" id="ARBA00011218"/>
    </source>
</evidence>
<comment type="function">
    <text evidence="1 9">Involved in the catabolism of quinolinic acid (QA).</text>
</comment>
<dbReference type="RefSeq" id="WP_176787979.1">
    <property type="nucleotide sequence ID" value="NZ_JABXWR010000001.1"/>
</dbReference>
<dbReference type="FunFam" id="3.90.1170.20:FF:000001">
    <property type="entry name" value="Nicotinate-nucleotide diphosphorylase (Carboxylating)"/>
    <property type="match status" value="1"/>
</dbReference>
<dbReference type="UniPathway" id="UPA00253">
    <property type="reaction ID" value="UER00331"/>
</dbReference>
<dbReference type="OrthoDB" id="115072at2157"/>
<accession>A0A7K4HMW8</accession>
<dbReference type="PANTHER" id="PTHR32179:SF3">
    <property type="entry name" value="NICOTINATE-NUCLEOTIDE PYROPHOSPHORYLASE [CARBOXYLATING]"/>
    <property type="match status" value="1"/>
</dbReference>
<comment type="similarity">
    <text evidence="3 9">Belongs to the NadC/ModD family.</text>
</comment>
<dbReference type="InterPro" id="IPR002638">
    <property type="entry name" value="Quinolinate_PRibosylTrfase_C"/>
</dbReference>
<comment type="caution">
    <text evidence="12">The sequence shown here is derived from an EMBL/GenBank/DDBJ whole genome shotgun (WGS) entry which is preliminary data.</text>
</comment>
<protein>
    <recommendedName>
        <fullName evidence="9">Nicotinate-nucleotide pyrophosphorylase [carboxylating]</fullName>
        <ecNumber evidence="9">2.4.2.19</ecNumber>
    </recommendedName>
    <alternativeName>
        <fullName evidence="9">Quinolinate phosphoribosyltransferase [decarboxylating]</fullName>
    </alternativeName>
</protein>
<evidence type="ECO:0000259" key="10">
    <source>
        <dbReference type="Pfam" id="PF01729"/>
    </source>
</evidence>
<dbReference type="InterPro" id="IPR027277">
    <property type="entry name" value="NadC/ModD"/>
</dbReference>
<dbReference type="InterPro" id="IPR013785">
    <property type="entry name" value="Aldolase_TIM"/>
</dbReference>
<evidence type="ECO:0000313" key="12">
    <source>
        <dbReference type="EMBL" id="NVO66270.1"/>
    </source>
</evidence>
<reference evidence="12 13" key="1">
    <citation type="submission" date="2020-06" db="EMBL/GenBank/DDBJ databases">
        <title>Methanofollis fontis sp. nov., a methanogen isolated from marine sediments near a cold seep at Four-Way Closure Ridge offshore southwestern Taiwan.</title>
        <authorList>
            <person name="Chen S.-C."/>
            <person name="Teng N.-H."/>
            <person name="Lin Y.-S."/>
            <person name="Lai M.-C."/>
            <person name="Chen H.-H."/>
            <person name="Wang C.-C."/>
        </authorList>
    </citation>
    <scope>NUCLEOTIDE SEQUENCE [LARGE SCALE GENOMIC DNA]</scope>
    <source>
        <strain evidence="12 13">DSM 2702</strain>
    </source>
</reference>